<evidence type="ECO:0000313" key="2">
    <source>
        <dbReference type="Proteomes" id="UP000824120"/>
    </source>
</evidence>
<sequence>MATSVEDDDVHPFPEDLAKEILQGLPMKWLLRCKRKVTTLLAPPFQLQQFFMGMGGYFGLGFGFDPLIYKAVHTSSLKVSFEIHKFMFYNSSFHDELLSFPISCMNAGCGMRDASCTSLSLRYEFTVVQAMTMTVVAFG</sequence>
<reference evidence="1 2" key="1">
    <citation type="submission" date="2020-09" db="EMBL/GenBank/DDBJ databases">
        <title>De no assembly of potato wild relative species, Solanum commersonii.</title>
        <authorList>
            <person name="Cho K."/>
        </authorList>
    </citation>
    <scope>NUCLEOTIDE SEQUENCE [LARGE SCALE GENOMIC DNA]</scope>
    <source>
        <strain evidence="1">LZ3.2</strain>
        <tissue evidence="1">Leaf</tissue>
    </source>
</reference>
<organism evidence="1 2">
    <name type="scientific">Solanum commersonii</name>
    <name type="common">Commerson's wild potato</name>
    <name type="synonym">Commerson's nightshade</name>
    <dbReference type="NCBI Taxonomy" id="4109"/>
    <lineage>
        <taxon>Eukaryota</taxon>
        <taxon>Viridiplantae</taxon>
        <taxon>Streptophyta</taxon>
        <taxon>Embryophyta</taxon>
        <taxon>Tracheophyta</taxon>
        <taxon>Spermatophyta</taxon>
        <taxon>Magnoliopsida</taxon>
        <taxon>eudicotyledons</taxon>
        <taxon>Gunneridae</taxon>
        <taxon>Pentapetalae</taxon>
        <taxon>asterids</taxon>
        <taxon>lamiids</taxon>
        <taxon>Solanales</taxon>
        <taxon>Solanaceae</taxon>
        <taxon>Solanoideae</taxon>
        <taxon>Solaneae</taxon>
        <taxon>Solanum</taxon>
    </lineage>
</organism>
<name>A0A9J5ZE62_SOLCO</name>
<comment type="caution">
    <text evidence="1">The sequence shown here is derived from an EMBL/GenBank/DDBJ whole genome shotgun (WGS) entry which is preliminary data.</text>
</comment>
<evidence type="ECO:0000313" key="1">
    <source>
        <dbReference type="EMBL" id="KAG5609804.1"/>
    </source>
</evidence>
<dbReference type="AlphaFoldDB" id="A0A9J5ZE62"/>
<protein>
    <submittedName>
        <fullName evidence="1">Uncharacterized protein</fullName>
    </submittedName>
</protein>
<dbReference type="EMBL" id="JACXVP010000004">
    <property type="protein sequence ID" value="KAG5609804.1"/>
    <property type="molecule type" value="Genomic_DNA"/>
</dbReference>
<proteinExistence type="predicted"/>
<accession>A0A9J5ZE62</accession>
<keyword evidence="2" id="KW-1185">Reference proteome</keyword>
<gene>
    <name evidence="1" type="ORF">H5410_021085</name>
</gene>
<dbReference type="Proteomes" id="UP000824120">
    <property type="component" value="Chromosome 4"/>
</dbReference>